<dbReference type="Gene3D" id="1.10.8.60">
    <property type="match status" value="2"/>
</dbReference>
<evidence type="ECO:0000313" key="8">
    <source>
        <dbReference type="EMBL" id="MBI4726200.1"/>
    </source>
</evidence>
<dbReference type="SUPFAM" id="SSF52540">
    <property type="entry name" value="P-loop containing nucleoside triphosphate hydrolases"/>
    <property type="match status" value="2"/>
</dbReference>
<keyword evidence="3 6" id="KW-0067">ATP-binding</keyword>
<dbReference type="EMBL" id="JACQXR010000039">
    <property type="protein sequence ID" value="MBI4726200.1"/>
    <property type="molecule type" value="Genomic_DNA"/>
</dbReference>
<dbReference type="SMART" id="SM00382">
    <property type="entry name" value="AAA"/>
    <property type="match status" value="2"/>
</dbReference>
<dbReference type="InterPro" id="IPR041546">
    <property type="entry name" value="ClpA/ClpB_AAA_lid"/>
</dbReference>
<dbReference type="Gene3D" id="1.10.1780.10">
    <property type="entry name" value="Clp, N-terminal domain"/>
    <property type="match status" value="1"/>
</dbReference>
<dbReference type="InterPro" id="IPR036628">
    <property type="entry name" value="Clp_N_dom_sf"/>
</dbReference>
<evidence type="ECO:0000256" key="5">
    <source>
        <dbReference type="PROSITE-ProRule" id="PRU01251"/>
    </source>
</evidence>
<comment type="similarity">
    <text evidence="6">Belongs to the ClpA/ClpB family.</text>
</comment>
<dbReference type="PROSITE" id="PS00870">
    <property type="entry name" value="CLPAB_1"/>
    <property type="match status" value="1"/>
</dbReference>
<dbReference type="GO" id="GO:0005737">
    <property type="term" value="C:cytoplasm"/>
    <property type="evidence" value="ECO:0007669"/>
    <property type="project" value="TreeGrafter"/>
</dbReference>
<evidence type="ECO:0000256" key="1">
    <source>
        <dbReference type="ARBA" id="ARBA00022737"/>
    </source>
</evidence>
<sequence length="819" mass="91055">MKENRFTERAKKVLFMAREEARRLQHDYVGTEHILLAMIREGQGVAATVLINLGLNLEQVKRRVEEMTPMTGGTLALGDMPFNQAAKNAMEYGVDEARSLQHTYVGTEHLLLGLLDEPEGVASRALLSFGADAERVRAEMLRLLAVEPGGLPKPLSDSQSKTPALDYFCRDLSQLAREGKLDPVIGRAREIERVIQILSRRKKNNPVLIGEAGVGKTAIVEGLAQQIMAGQVPEQISGKRVLALDLAAVVAGTKYRGQFEERLKAVMNELKAASDSILFLDELHTIVGAGGAEGALDASNMLKPALARGEIQCVGATTMDEYRKHIEKDAALERRFQSIIVEPPGVEETVRILKGLQAKYEEHHKIKYSEEAIESAVRLSDRYISDRFLPDKAIDVIDEAGSRARLGASEPPLEIKAMEGELEQTVQSKIAAVKKQDYEGAARWRDAERNKKQEIERLKVAWKKSREQVRMVIGEEDIAYVVARWTGIPIVKLEEKESARLLKMEQELSKRVVGQDQAISAISRAVRRTRAGIKDHKRPMGSFIFLGPTGVGKTELARTLAAFLFEDENALIRVDMSEYMEKHAVSRIMGAPPGYVGYEEGGQLTEKVRRRPYSVILLDEIEKAHPDVFSVLLQVLEDGLLTDSYGRKVSFKNAVVIMTSNLGAREIKKGVSLGFQSSGDQQSFDQMKDKVLAELKKTFNPEFLNRVDETVVFRSLGKPEMEQIVEILTGQLSQRLAEKDIKIKLSPEAKQLLADQGFDPFYGARPVKRTIQRLVEDPLSEEILKGAVKPGDTVEVEAKDEAIQFKAARSKAVSGKKKS</sequence>
<dbReference type="AlphaFoldDB" id="A0A933MJZ3"/>
<evidence type="ECO:0000256" key="4">
    <source>
        <dbReference type="ARBA" id="ARBA00023186"/>
    </source>
</evidence>
<dbReference type="GO" id="GO:0016887">
    <property type="term" value="F:ATP hydrolysis activity"/>
    <property type="evidence" value="ECO:0007669"/>
    <property type="project" value="InterPro"/>
</dbReference>
<dbReference type="InterPro" id="IPR003959">
    <property type="entry name" value="ATPase_AAA_core"/>
</dbReference>
<dbReference type="Gene3D" id="4.10.860.10">
    <property type="entry name" value="UVR domain"/>
    <property type="match status" value="1"/>
</dbReference>
<dbReference type="FunFam" id="3.40.50.300:FF:000025">
    <property type="entry name" value="ATP-dependent Clp protease subunit"/>
    <property type="match status" value="1"/>
</dbReference>
<dbReference type="InterPro" id="IPR004176">
    <property type="entry name" value="Clp_R_N"/>
</dbReference>
<dbReference type="Gene3D" id="3.40.50.300">
    <property type="entry name" value="P-loop containing nucleotide triphosphate hydrolases"/>
    <property type="match status" value="2"/>
</dbReference>
<dbReference type="Pfam" id="PF00004">
    <property type="entry name" value="AAA"/>
    <property type="match status" value="1"/>
</dbReference>
<dbReference type="Pfam" id="PF02861">
    <property type="entry name" value="Clp_N"/>
    <property type="match status" value="1"/>
</dbReference>
<dbReference type="CDD" id="cd19499">
    <property type="entry name" value="RecA-like_ClpB_Hsp104-like"/>
    <property type="match status" value="1"/>
</dbReference>
<dbReference type="SMART" id="SM01086">
    <property type="entry name" value="ClpB_D2-small"/>
    <property type="match status" value="1"/>
</dbReference>
<keyword evidence="8" id="KW-0378">Hydrolase</keyword>
<dbReference type="PROSITE" id="PS00871">
    <property type="entry name" value="CLPAB_2"/>
    <property type="match status" value="1"/>
</dbReference>
<evidence type="ECO:0000256" key="3">
    <source>
        <dbReference type="ARBA" id="ARBA00022840"/>
    </source>
</evidence>
<organism evidence="8 9">
    <name type="scientific">candidate division TA06 bacterium</name>
    <dbReference type="NCBI Taxonomy" id="2250710"/>
    <lineage>
        <taxon>Bacteria</taxon>
        <taxon>Bacteria division TA06</taxon>
    </lineage>
</organism>
<dbReference type="PANTHER" id="PTHR11638:SF18">
    <property type="entry name" value="HEAT SHOCK PROTEIN 104"/>
    <property type="match status" value="1"/>
</dbReference>
<dbReference type="Pfam" id="PF17871">
    <property type="entry name" value="AAA_lid_9"/>
    <property type="match status" value="1"/>
</dbReference>
<dbReference type="PANTHER" id="PTHR11638">
    <property type="entry name" value="ATP-DEPENDENT CLP PROTEASE"/>
    <property type="match status" value="1"/>
</dbReference>
<keyword evidence="4 6" id="KW-0143">Chaperone</keyword>
<dbReference type="InterPro" id="IPR050130">
    <property type="entry name" value="ClpA_ClpB"/>
</dbReference>
<dbReference type="InterPro" id="IPR027417">
    <property type="entry name" value="P-loop_NTPase"/>
</dbReference>
<dbReference type="FunFam" id="3.40.50.300:FF:000010">
    <property type="entry name" value="Chaperone clpB 1, putative"/>
    <property type="match status" value="1"/>
</dbReference>
<dbReference type="Pfam" id="PF07724">
    <property type="entry name" value="AAA_2"/>
    <property type="match status" value="1"/>
</dbReference>
<proteinExistence type="inferred from homology"/>
<dbReference type="InterPro" id="IPR001270">
    <property type="entry name" value="ClpA/B"/>
</dbReference>
<reference evidence="8" key="1">
    <citation type="submission" date="2020-07" db="EMBL/GenBank/DDBJ databases">
        <title>Huge and variable diversity of episymbiotic CPR bacteria and DPANN archaea in groundwater ecosystems.</title>
        <authorList>
            <person name="He C.Y."/>
            <person name="Keren R."/>
            <person name="Whittaker M."/>
            <person name="Farag I.F."/>
            <person name="Doudna J."/>
            <person name="Cate J.H.D."/>
            <person name="Banfield J.F."/>
        </authorList>
    </citation>
    <scope>NUCLEOTIDE SEQUENCE</scope>
    <source>
        <strain evidence="8">NC_groundwater_1520_Pr4_B-0.1um_53_5</strain>
    </source>
</reference>
<gene>
    <name evidence="8" type="ORF">HY768_03075</name>
</gene>
<accession>A0A933MJZ3</accession>
<keyword evidence="8" id="KW-0645">Protease</keyword>
<keyword evidence="2 6" id="KW-0547">Nucleotide-binding</keyword>
<dbReference type="GO" id="GO:0006508">
    <property type="term" value="P:proteolysis"/>
    <property type="evidence" value="ECO:0007669"/>
    <property type="project" value="UniProtKB-KW"/>
</dbReference>
<feature type="domain" description="Clp R" evidence="7">
    <location>
        <begin position="3"/>
        <end position="149"/>
    </location>
</feature>
<dbReference type="FunFam" id="1.10.8.60:FF:000017">
    <property type="entry name" value="ATP-dependent chaperone ClpB"/>
    <property type="match status" value="1"/>
</dbReference>
<dbReference type="GO" id="GO:0034605">
    <property type="term" value="P:cellular response to heat"/>
    <property type="evidence" value="ECO:0007669"/>
    <property type="project" value="TreeGrafter"/>
</dbReference>
<dbReference type="InterPro" id="IPR028299">
    <property type="entry name" value="ClpA/B_CS2"/>
</dbReference>
<evidence type="ECO:0000256" key="6">
    <source>
        <dbReference type="RuleBase" id="RU004432"/>
    </source>
</evidence>
<protein>
    <submittedName>
        <fullName evidence="8">ATP-dependent Clp protease ATP-binding subunit</fullName>
    </submittedName>
</protein>
<evidence type="ECO:0000313" key="9">
    <source>
        <dbReference type="Proteomes" id="UP000736328"/>
    </source>
</evidence>
<comment type="caution">
    <text evidence="8">The sequence shown here is derived from an EMBL/GenBank/DDBJ whole genome shotgun (WGS) entry which is preliminary data.</text>
</comment>
<dbReference type="InterPro" id="IPR019489">
    <property type="entry name" value="Clp_ATPase_C"/>
</dbReference>
<dbReference type="PROSITE" id="PS51903">
    <property type="entry name" value="CLP_R"/>
    <property type="match status" value="1"/>
</dbReference>
<evidence type="ECO:0000256" key="2">
    <source>
        <dbReference type="ARBA" id="ARBA00022741"/>
    </source>
</evidence>
<dbReference type="GO" id="GO:0005524">
    <property type="term" value="F:ATP binding"/>
    <property type="evidence" value="ECO:0007669"/>
    <property type="project" value="UniProtKB-KW"/>
</dbReference>
<dbReference type="Pfam" id="PF10431">
    <property type="entry name" value="ClpB_D2-small"/>
    <property type="match status" value="1"/>
</dbReference>
<dbReference type="GO" id="GO:0008233">
    <property type="term" value="F:peptidase activity"/>
    <property type="evidence" value="ECO:0007669"/>
    <property type="project" value="UniProtKB-KW"/>
</dbReference>
<dbReference type="CDD" id="cd00009">
    <property type="entry name" value="AAA"/>
    <property type="match status" value="1"/>
</dbReference>
<dbReference type="SUPFAM" id="SSF81923">
    <property type="entry name" value="Double Clp-N motif"/>
    <property type="match status" value="1"/>
</dbReference>
<keyword evidence="1 5" id="KW-0677">Repeat</keyword>
<dbReference type="InterPro" id="IPR018368">
    <property type="entry name" value="ClpA/B_CS1"/>
</dbReference>
<name>A0A933MJZ3_UNCT6</name>
<evidence type="ECO:0000259" key="7">
    <source>
        <dbReference type="PROSITE" id="PS51903"/>
    </source>
</evidence>
<dbReference type="InterPro" id="IPR003593">
    <property type="entry name" value="AAA+_ATPase"/>
</dbReference>
<dbReference type="PRINTS" id="PR00300">
    <property type="entry name" value="CLPPROTEASEA"/>
</dbReference>
<dbReference type="Proteomes" id="UP000736328">
    <property type="component" value="Unassembled WGS sequence"/>
</dbReference>